<evidence type="ECO:0000313" key="7">
    <source>
        <dbReference type="EMBL" id="CAK9204586.1"/>
    </source>
</evidence>
<gene>
    <name evidence="7" type="ORF">CSSPTR1EN2_LOCUS7460</name>
</gene>
<dbReference type="SMART" id="SM01086">
    <property type="entry name" value="ClpB_D2-small"/>
    <property type="match status" value="1"/>
</dbReference>
<dbReference type="Proteomes" id="UP001497512">
    <property type="component" value="Chromosome 14"/>
</dbReference>
<keyword evidence="2" id="KW-0547">Nucleotide-binding</keyword>
<evidence type="ECO:0000259" key="5">
    <source>
        <dbReference type="SMART" id="SM00382"/>
    </source>
</evidence>
<protein>
    <submittedName>
        <fullName evidence="7">Uncharacterized protein</fullName>
    </submittedName>
</protein>
<dbReference type="SUPFAM" id="SSF52540">
    <property type="entry name" value="P-loop containing nucleoside triphosphate hydrolases"/>
    <property type="match status" value="1"/>
</dbReference>
<keyword evidence="8" id="KW-1185">Reference proteome</keyword>
<dbReference type="SMART" id="SM00382">
    <property type="entry name" value="AAA"/>
    <property type="match status" value="1"/>
</dbReference>
<dbReference type="Gene3D" id="1.10.8.60">
    <property type="match status" value="1"/>
</dbReference>
<feature type="domain" description="AAA+ ATPase" evidence="5">
    <location>
        <begin position="152"/>
        <end position="429"/>
    </location>
</feature>
<dbReference type="EMBL" id="OZ019906">
    <property type="protein sequence ID" value="CAK9204586.1"/>
    <property type="molecule type" value="Genomic_DNA"/>
</dbReference>
<dbReference type="Pfam" id="PF00004">
    <property type="entry name" value="AAA"/>
    <property type="match status" value="1"/>
</dbReference>
<dbReference type="InterPro" id="IPR019489">
    <property type="entry name" value="Clp_ATPase_C"/>
</dbReference>
<accession>A0ABP0TTH3</accession>
<keyword evidence="4" id="KW-0143">Chaperone</keyword>
<dbReference type="NCBIfam" id="NF003544">
    <property type="entry name" value="PRK05201.1"/>
    <property type="match status" value="1"/>
</dbReference>
<dbReference type="Pfam" id="PF10431">
    <property type="entry name" value="ClpB_D2-small"/>
    <property type="match status" value="1"/>
</dbReference>
<dbReference type="Pfam" id="PF07724">
    <property type="entry name" value="AAA_2"/>
    <property type="match status" value="1"/>
</dbReference>
<dbReference type="Gene3D" id="3.40.50.300">
    <property type="entry name" value="P-loop containing nucleotide triphosphate hydrolases"/>
    <property type="match status" value="2"/>
</dbReference>
<evidence type="ECO:0000259" key="6">
    <source>
        <dbReference type="SMART" id="SM01086"/>
    </source>
</evidence>
<dbReference type="InterPro" id="IPR003593">
    <property type="entry name" value="AAA+_ATPase"/>
</dbReference>
<dbReference type="InterPro" id="IPR003959">
    <property type="entry name" value="ATPase_AAA_core"/>
</dbReference>
<evidence type="ECO:0000313" key="8">
    <source>
        <dbReference type="Proteomes" id="UP001497512"/>
    </source>
</evidence>
<feature type="domain" description="Clp ATPase C-terminal" evidence="6">
    <location>
        <begin position="428"/>
        <end position="522"/>
    </location>
</feature>
<proteinExistence type="inferred from homology"/>
<dbReference type="NCBIfam" id="TIGR00390">
    <property type="entry name" value="hslU"/>
    <property type="match status" value="1"/>
</dbReference>
<evidence type="ECO:0000256" key="1">
    <source>
        <dbReference type="ARBA" id="ARBA00009771"/>
    </source>
</evidence>
<sequence length="536" mass="59964">MRARRKEQLILAVGMASFAVKKLLFCTRSSSSSSSCRSAMEKQILSTTTTTTSRWRKSSPSSLPSRLLLLFLSTRSAQTERIGEAGFSTVAAAVTTVRVDDAGWESLTPAKVVEMLDCHIVGQQDAKRAVAVALRNRWRRHRIPEPLREEIVPKNILMIGPTGCGKTEIARRLAKIAYAPFVKVEATKFTEVGFHGRDVDQIIRDLVENAISLQRQKVRRRVVKEVEQAVENQIIKIIVGQQGPMEVNLFRKLFRDGALDKRKIQLDLPDERTRLPVDIVGGGGFAVNEIINRLEKALKSQKTERVETTVGEARSILTETELENHLSSDQITKEAIQLAESDGIVFIDEIDKIVTSHETRHGADASSEGVQRDLLPIIEGSMVSTKYGNVCTDHILFICSGAFHSCKPSDMLAELQGRLPIRVELKGLTQKDLYRILTEPEINMIKQQQLLMKTEGIELIFTDEAIEELAGVAAEINRSVENIGARRLHAVIERVVEEISFHAPERMGETFTIDKEKVRRAVGDLLKRTDLSKFVL</sequence>
<evidence type="ECO:0000256" key="4">
    <source>
        <dbReference type="ARBA" id="ARBA00023186"/>
    </source>
</evidence>
<reference evidence="7" key="1">
    <citation type="submission" date="2024-02" db="EMBL/GenBank/DDBJ databases">
        <authorList>
            <consortium name="ELIXIR-Norway"/>
            <consortium name="Elixir Norway"/>
        </authorList>
    </citation>
    <scope>NUCLEOTIDE SEQUENCE</scope>
</reference>
<evidence type="ECO:0000256" key="2">
    <source>
        <dbReference type="ARBA" id="ARBA00022741"/>
    </source>
</evidence>
<dbReference type="InterPro" id="IPR027417">
    <property type="entry name" value="P-loop_NTPase"/>
</dbReference>
<dbReference type="InterPro" id="IPR004491">
    <property type="entry name" value="HslU"/>
</dbReference>
<dbReference type="PANTHER" id="PTHR48102:SF3">
    <property type="entry name" value="ATP-DEPENDENT PROTEASE ATPASE SUBUNIT HSLU"/>
    <property type="match status" value="1"/>
</dbReference>
<dbReference type="PANTHER" id="PTHR48102">
    <property type="entry name" value="ATP-DEPENDENT CLP PROTEASE ATP-BINDING SUBUNIT CLPX-LIKE, MITOCHONDRIAL-RELATED"/>
    <property type="match status" value="1"/>
</dbReference>
<evidence type="ECO:0000256" key="3">
    <source>
        <dbReference type="ARBA" id="ARBA00022840"/>
    </source>
</evidence>
<dbReference type="InterPro" id="IPR050052">
    <property type="entry name" value="ATP-dep_Clp_protease_ClpX"/>
</dbReference>
<name>A0ABP0TTH3_9BRYO</name>
<comment type="similarity">
    <text evidence="1">Belongs to the ClpX chaperone family. HslU subfamily.</text>
</comment>
<organism evidence="7 8">
    <name type="scientific">Sphagnum troendelagicum</name>
    <dbReference type="NCBI Taxonomy" id="128251"/>
    <lineage>
        <taxon>Eukaryota</taxon>
        <taxon>Viridiplantae</taxon>
        <taxon>Streptophyta</taxon>
        <taxon>Embryophyta</taxon>
        <taxon>Bryophyta</taxon>
        <taxon>Sphagnophytina</taxon>
        <taxon>Sphagnopsida</taxon>
        <taxon>Sphagnales</taxon>
        <taxon>Sphagnaceae</taxon>
        <taxon>Sphagnum</taxon>
    </lineage>
</organism>
<keyword evidence="3" id="KW-0067">ATP-binding</keyword>